<evidence type="ECO:0000313" key="2">
    <source>
        <dbReference type="Proteomes" id="UP000655883"/>
    </source>
</evidence>
<dbReference type="Proteomes" id="UP000655883">
    <property type="component" value="Segment"/>
</dbReference>
<name>A0A7S5R7W2_9CAUD</name>
<gene>
    <name evidence="1" type="ORF">EVB97_189</name>
</gene>
<keyword evidence="2" id="KW-1185">Reference proteome</keyword>
<reference evidence="1 2" key="1">
    <citation type="submission" date="2020-01" db="EMBL/GenBank/DDBJ databases">
        <title>Patterns of diversity and host range of bacteriophage communities associated with bean-nodulatin bacteria.</title>
        <authorList>
            <person name="Vann Cauwenberghe J."/>
            <person name="Santamaria R.I."/>
            <person name="Bustos P."/>
            <person name="Juarez S."/>
            <person name="Gonzalez V."/>
        </authorList>
    </citation>
    <scope>NUCLEOTIDE SEQUENCE [LARGE SCALE GENOMIC DNA]</scope>
    <source>
        <strain evidence="2">RHph</strain>
    </source>
</reference>
<organism evidence="1 2">
    <name type="scientific">Rhizobium phage RHph_Y65</name>
    <dbReference type="NCBI Taxonomy" id="2509785"/>
    <lineage>
        <taxon>Viruses</taxon>
        <taxon>Duplodnaviria</taxon>
        <taxon>Heunggongvirae</taxon>
        <taxon>Uroviricota</taxon>
        <taxon>Caudoviricetes</taxon>
        <taxon>Kleczkowskaviridae</taxon>
        <taxon>Cuauhnahuacvirus</taxon>
        <taxon>Cuauhnahuacvirus Y65</taxon>
    </lineage>
</organism>
<accession>A0A7S5R7W2</accession>
<evidence type="ECO:0000313" key="1">
    <source>
        <dbReference type="EMBL" id="QIG72747.1"/>
    </source>
</evidence>
<dbReference type="EMBL" id="MN988525">
    <property type="protein sequence ID" value="QIG72747.1"/>
    <property type="molecule type" value="Genomic_DNA"/>
</dbReference>
<sequence>MVKFGSEPFLECSSKGDKRFSAFYARIKSRDNKSIEDIYQSSKIFEDGSTGLSWKEAKGRKCVNQTEVRNLYRRLWIEYLDENPDLVEFLKRFNGYSDIFGQDGHACQAEEIYDYMAMRS</sequence>
<protein>
    <submittedName>
        <fullName evidence="1">Uncharacterized protein</fullName>
    </submittedName>
</protein>
<proteinExistence type="predicted"/>